<evidence type="ECO:0000313" key="1">
    <source>
        <dbReference type="EMBL" id="CDL28049.1"/>
    </source>
</evidence>
<dbReference type="Proteomes" id="UP000019199">
    <property type="component" value="Unassembled WGS sequence"/>
</dbReference>
<reference evidence="1 2" key="1">
    <citation type="submission" date="2013-10" db="EMBL/GenBank/DDBJ databases">
        <title>Antibiotic resistance diversity of beta-lactamase producers in the General Hospital Vienna.</title>
        <authorList>
            <person name="Barisic I."/>
            <person name="Mitteregger D."/>
            <person name="Hirschl A.M."/>
            <person name="Noehammer C."/>
            <person name="Wiesinger-Mayr H."/>
        </authorList>
    </citation>
    <scope>NUCLEOTIDE SEQUENCE [LARGE SCALE GENOMIC DNA]</scope>
    <source>
        <strain evidence="1 2">ISC7</strain>
    </source>
</reference>
<accession>W1F0X7</accession>
<dbReference type="EMBL" id="CBWN010000116">
    <property type="protein sequence ID" value="CDL28049.1"/>
    <property type="molecule type" value="Genomic_DNA"/>
</dbReference>
<protein>
    <submittedName>
        <fullName evidence="1">Uncharacterized protein</fullName>
    </submittedName>
</protein>
<organism evidence="1 2">
    <name type="scientific">Escherichia coli ISC7</name>
    <dbReference type="NCBI Taxonomy" id="1432555"/>
    <lineage>
        <taxon>Bacteria</taxon>
        <taxon>Pseudomonadati</taxon>
        <taxon>Pseudomonadota</taxon>
        <taxon>Gammaproteobacteria</taxon>
        <taxon>Enterobacterales</taxon>
        <taxon>Enterobacteriaceae</taxon>
        <taxon>Escherichia</taxon>
    </lineage>
</organism>
<proteinExistence type="predicted"/>
<name>W1F0X7_ECOLX</name>
<evidence type="ECO:0000313" key="2">
    <source>
        <dbReference type="Proteomes" id="UP000019199"/>
    </source>
</evidence>
<dbReference type="AlphaFoldDB" id="W1F0X7"/>
<comment type="caution">
    <text evidence="1">The sequence shown here is derived from an EMBL/GenBank/DDBJ whole genome shotgun (WGS) entry which is preliminary data.</text>
</comment>
<sequence>MCVFIENTQMPSSLDEKKCWWAHSTSIKSDAVTISGRK</sequence>